<sequence length="449" mass="50667">MEGHRVRLKGSLDDHTYEQRCIRQFLLPAFLPIIDANPYLGAHHGTYTPLLRRAKRIEAWSATGTFFVQALGDTPDEMLSVQEIEFGNLRITDPQKSPFPTSLKRLKLTLVTFGLSDSSDQKWFTRNLDQLTELHLSPMHSISAKEALGYISLMPSLCSFKSQKLLKWTSEHHQLEVLAAPKLQYLDMEERTISHTAQFLSGLSFKHDFTARIKLEADKNSDDSEVVSLLPTLAQHVRDSQHTIQRAVLDQDEEAYGGVLRISYFGQNTEASSAFLRLEVHADMNILETQLKHGLPAFPMGGLQELMIIALRDDSLWWDGCFSHFNHLHKIIITDGQSSQTFLNYLAADTLIARGLDDWSKLAFPALKKLTLGNVGEGDEATYKIRCALGGRGKHGRKVEVFTLEGERITDRAVGRIGKVVEQFIVKPYGWIRRVKICVGKSDPVRTVL</sequence>
<accession>A0ACD3A511</accession>
<proteinExistence type="predicted"/>
<gene>
    <name evidence="1" type="ORF">BDN72DRAFT_904574</name>
</gene>
<dbReference type="Proteomes" id="UP000308600">
    <property type="component" value="Unassembled WGS sequence"/>
</dbReference>
<organism evidence="1 2">
    <name type="scientific">Pluteus cervinus</name>
    <dbReference type="NCBI Taxonomy" id="181527"/>
    <lineage>
        <taxon>Eukaryota</taxon>
        <taxon>Fungi</taxon>
        <taxon>Dikarya</taxon>
        <taxon>Basidiomycota</taxon>
        <taxon>Agaricomycotina</taxon>
        <taxon>Agaricomycetes</taxon>
        <taxon>Agaricomycetidae</taxon>
        <taxon>Agaricales</taxon>
        <taxon>Pluteineae</taxon>
        <taxon>Pluteaceae</taxon>
        <taxon>Pluteus</taxon>
    </lineage>
</organism>
<evidence type="ECO:0000313" key="1">
    <source>
        <dbReference type="EMBL" id="TFK60918.1"/>
    </source>
</evidence>
<name>A0ACD3A511_9AGAR</name>
<protein>
    <submittedName>
        <fullName evidence="1">Uncharacterized protein</fullName>
    </submittedName>
</protein>
<evidence type="ECO:0000313" key="2">
    <source>
        <dbReference type="Proteomes" id="UP000308600"/>
    </source>
</evidence>
<reference evidence="1 2" key="1">
    <citation type="journal article" date="2019" name="Nat. Ecol. Evol.">
        <title>Megaphylogeny resolves global patterns of mushroom evolution.</title>
        <authorList>
            <person name="Varga T."/>
            <person name="Krizsan K."/>
            <person name="Foldi C."/>
            <person name="Dima B."/>
            <person name="Sanchez-Garcia M."/>
            <person name="Sanchez-Ramirez S."/>
            <person name="Szollosi G.J."/>
            <person name="Szarkandi J.G."/>
            <person name="Papp V."/>
            <person name="Albert L."/>
            <person name="Andreopoulos W."/>
            <person name="Angelini C."/>
            <person name="Antonin V."/>
            <person name="Barry K.W."/>
            <person name="Bougher N.L."/>
            <person name="Buchanan P."/>
            <person name="Buyck B."/>
            <person name="Bense V."/>
            <person name="Catcheside P."/>
            <person name="Chovatia M."/>
            <person name="Cooper J."/>
            <person name="Damon W."/>
            <person name="Desjardin D."/>
            <person name="Finy P."/>
            <person name="Geml J."/>
            <person name="Haridas S."/>
            <person name="Hughes K."/>
            <person name="Justo A."/>
            <person name="Karasinski D."/>
            <person name="Kautmanova I."/>
            <person name="Kiss B."/>
            <person name="Kocsube S."/>
            <person name="Kotiranta H."/>
            <person name="LaButti K.M."/>
            <person name="Lechner B.E."/>
            <person name="Liimatainen K."/>
            <person name="Lipzen A."/>
            <person name="Lukacs Z."/>
            <person name="Mihaltcheva S."/>
            <person name="Morgado L.N."/>
            <person name="Niskanen T."/>
            <person name="Noordeloos M.E."/>
            <person name="Ohm R.A."/>
            <person name="Ortiz-Santana B."/>
            <person name="Ovrebo C."/>
            <person name="Racz N."/>
            <person name="Riley R."/>
            <person name="Savchenko A."/>
            <person name="Shiryaev A."/>
            <person name="Soop K."/>
            <person name="Spirin V."/>
            <person name="Szebenyi C."/>
            <person name="Tomsovsky M."/>
            <person name="Tulloss R.E."/>
            <person name="Uehling J."/>
            <person name="Grigoriev I.V."/>
            <person name="Vagvolgyi C."/>
            <person name="Papp T."/>
            <person name="Martin F.M."/>
            <person name="Miettinen O."/>
            <person name="Hibbett D.S."/>
            <person name="Nagy L.G."/>
        </authorList>
    </citation>
    <scope>NUCLEOTIDE SEQUENCE [LARGE SCALE GENOMIC DNA]</scope>
    <source>
        <strain evidence="1 2">NL-1719</strain>
    </source>
</reference>
<dbReference type="EMBL" id="ML208717">
    <property type="protein sequence ID" value="TFK60918.1"/>
    <property type="molecule type" value="Genomic_DNA"/>
</dbReference>
<keyword evidence="2" id="KW-1185">Reference proteome</keyword>